<dbReference type="InterPro" id="IPR029454">
    <property type="entry name" value="ODR-4-like"/>
</dbReference>
<dbReference type="KEGG" id="csol:105367723"/>
<dbReference type="GO" id="GO:0008104">
    <property type="term" value="P:intracellular protein localization"/>
    <property type="evidence" value="ECO:0007669"/>
    <property type="project" value="TreeGrafter"/>
</dbReference>
<protein>
    <submittedName>
        <fullName evidence="8">Uncharacterized protein LOC105367723</fullName>
    </submittedName>
</protein>
<gene>
    <name evidence="8" type="primary">LOC105367723</name>
</gene>
<keyword evidence="3 6" id="KW-0812">Transmembrane</keyword>
<dbReference type="GO" id="GO:0012505">
    <property type="term" value="C:endomembrane system"/>
    <property type="evidence" value="ECO:0007669"/>
    <property type="project" value="TreeGrafter"/>
</dbReference>
<proteinExistence type="inferred from homology"/>
<evidence type="ECO:0000256" key="6">
    <source>
        <dbReference type="SAM" id="Phobius"/>
    </source>
</evidence>
<dbReference type="GeneID" id="105367723"/>
<evidence type="ECO:0000256" key="4">
    <source>
        <dbReference type="ARBA" id="ARBA00022989"/>
    </source>
</evidence>
<evidence type="ECO:0000256" key="3">
    <source>
        <dbReference type="ARBA" id="ARBA00022692"/>
    </source>
</evidence>
<keyword evidence="5 6" id="KW-0472">Membrane</keyword>
<comment type="subcellular location">
    <subcellularLocation>
        <location evidence="1">Membrane</location>
    </subcellularLocation>
</comment>
<organism evidence="7 8">
    <name type="scientific">Ceratosolen solmsi marchali</name>
    <dbReference type="NCBI Taxonomy" id="326594"/>
    <lineage>
        <taxon>Eukaryota</taxon>
        <taxon>Metazoa</taxon>
        <taxon>Ecdysozoa</taxon>
        <taxon>Arthropoda</taxon>
        <taxon>Hexapoda</taxon>
        <taxon>Insecta</taxon>
        <taxon>Pterygota</taxon>
        <taxon>Neoptera</taxon>
        <taxon>Endopterygota</taxon>
        <taxon>Hymenoptera</taxon>
        <taxon>Apocrita</taxon>
        <taxon>Proctotrupomorpha</taxon>
        <taxon>Chalcidoidea</taxon>
        <taxon>Agaonidae</taxon>
        <taxon>Agaoninae</taxon>
        <taxon>Ceratosolen</taxon>
    </lineage>
</organism>
<accession>A0AAJ6YUQ7</accession>
<reference evidence="8" key="1">
    <citation type="submission" date="2025-08" db="UniProtKB">
        <authorList>
            <consortium name="RefSeq"/>
        </authorList>
    </citation>
    <scope>IDENTIFICATION</scope>
</reference>
<dbReference type="PANTHER" id="PTHR33966">
    <property type="entry name" value="PROTEIN ODR-4 HOMOLOG"/>
    <property type="match status" value="1"/>
</dbReference>
<dbReference type="RefSeq" id="XP_011504794.1">
    <property type="nucleotide sequence ID" value="XM_011506492.1"/>
</dbReference>
<dbReference type="Pfam" id="PF14778">
    <property type="entry name" value="ODR4-like"/>
    <property type="match status" value="1"/>
</dbReference>
<comment type="similarity">
    <text evidence="2">Belongs to the ODR-4 family.</text>
</comment>
<dbReference type="AlphaFoldDB" id="A0AAJ6YUQ7"/>
<evidence type="ECO:0000313" key="7">
    <source>
        <dbReference type="Proteomes" id="UP000695007"/>
    </source>
</evidence>
<sequence length="460" mass="53051">MVVMHRELHLEEHHIRYIESNYNIDGDSVGFVLGQSITNQDYIFQFVKAGSICTNAGGDLVTSFNHVSYHAILTAAKDVYSGLPSGMTVLGIFTNGPGFCKLDRENEMKYLKIIEAINEALTSAAPNLLGCGNPEFLVLNCESCKNINCKSVDLRNKHPQEFSPVDVKIEKEPTKWYHMESAINLDYVIPLPYQDVREDTNLYLLNEFNNIMRSSIVLIDGELRPYFSKLKSIFKEDTFNETKYTDKNENDVKTIQCEIYSSYDLGSNEIDEILTLDYLVQLRGRLFSRAVCHESLSIQDVVHYIKYDYLRTLLTRIQAYQCILRNCNVEQIYANTEKNIALHQLPRRILIQLPPYKIPISLYVYPNDQFYKSIDMTDILLRLYKPSELVEVDMEQIIDTDESQLPWNQSQSKQNTVKAIHMDQCKQLIPSNQFILYTSGVIALIILIFAILLHQLYSEK</sequence>
<keyword evidence="7" id="KW-1185">Reference proteome</keyword>
<name>A0AAJ6YUQ7_9HYME</name>
<evidence type="ECO:0000313" key="8">
    <source>
        <dbReference type="RefSeq" id="XP_011504794.1"/>
    </source>
</evidence>
<evidence type="ECO:0000256" key="2">
    <source>
        <dbReference type="ARBA" id="ARBA00010131"/>
    </source>
</evidence>
<evidence type="ECO:0000256" key="1">
    <source>
        <dbReference type="ARBA" id="ARBA00004370"/>
    </source>
</evidence>
<dbReference type="GO" id="GO:0016020">
    <property type="term" value="C:membrane"/>
    <property type="evidence" value="ECO:0007669"/>
    <property type="project" value="UniProtKB-SubCell"/>
</dbReference>
<dbReference type="Proteomes" id="UP000695007">
    <property type="component" value="Unplaced"/>
</dbReference>
<dbReference type="PANTHER" id="PTHR33966:SF1">
    <property type="entry name" value="PROTEIN ODR-4 HOMOLOG"/>
    <property type="match status" value="1"/>
</dbReference>
<feature type="transmembrane region" description="Helical" evidence="6">
    <location>
        <begin position="434"/>
        <end position="453"/>
    </location>
</feature>
<keyword evidence="4 6" id="KW-1133">Transmembrane helix</keyword>
<evidence type="ECO:0000256" key="5">
    <source>
        <dbReference type="ARBA" id="ARBA00023136"/>
    </source>
</evidence>